<dbReference type="PANTHER" id="PTHR16305">
    <property type="entry name" value="TESTICULAR SOLUBLE ADENYLYL CYCLASE"/>
    <property type="match status" value="1"/>
</dbReference>
<dbReference type="PANTHER" id="PTHR16305:SF35">
    <property type="entry name" value="TRANSCRIPTIONAL ACTIVATOR DOMAIN"/>
    <property type="match status" value="1"/>
</dbReference>
<dbReference type="Pfam" id="PF13191">
    <property type="entry name" value="AAA_16"/>
    <property type="match status" value="1"/>
</dbReference>
<keyword evidence="6" id="KW-1185">Reference proteome</keyword>
<dbReference type="InterPro" id="IPR019734">
    <property type="entry name" value="TPR_rpt"/>
</dbReference>
<protein>
    <submittedName>
        <fullName evidence="5">Tetratricopeptide (TPR) repeat protein</fullName>
    </submittedName>
</protein>
<keyword evidence="2" id="KW-0067">ATP-binding</keyword>
<feature type="region of interest" description="Disordered" evidence="3">
    <location>
        <begin position="848"/>
        <end position="908"/>
    </location>
</feature>
<dbReference type="SUPFAM" id="SSF48452">
    <property type="entry name" value="TPR-like"/>
    <property type="match status" value="1"/>
</dbReference>
<dbReference type="AlphaFoldDB" id="A0A7W8BQ97"/>
<dbReference type="GO" id="GO:0005524">
    <property type="term" value="F:ATP binding"/>
    <property type="evidence" value="ECO:0007669"/>
    <property type="project" value="UniProtKB-KW"/>
</dbReference>
<dbReference type="SUPFAM" id="SSF52540">
    <property type="entry name" value="P-loop containing nucleoside triphosphate hydrolases"/>
    <property type="match status" value="1"/>
</dbReference>
<reference evidence="5 6" key="1">
    <citation type="submission" date="2020-08" db="EMBL/GenBank/DDBJ databases">
        <title>Genomic Encyclopedia of Type Strains, Phase III (KMG-III): the genomes of soil and plant-associated and newly described type strains.</title>
        <authorList>
            <person name="Whitman W."/>
        </authorList>
    </citation>
    <scope>NUCLEOTIDE SEQUENCE [LARGE SCALE GENOMIC DNA]</scope>
    <source>
        <strain evidence="5 6">CECT 3226</strain>
    </source>
</reference>
<evidence type="ECO:0000256" key="3">
    <source>
        <dbReference type="SAM" id="MobiDB-lite"/>
    </source>
</evidence>
<accession>A0A7W8BQ97</accession>
<comment type="caution">
    <text evidence="5">The sequence shown here is derived from an EMBL/GenBank/DDBJ whole genome shotgun (WGS) entry which is preliminary data.</text>
</comment>
<dbReference type="InterPro" id="IPR041664">
    <property type="entry name" value="AAA_16"/>
</dbReference>
<evidence type="ECO:0000259" key="4">
    <source>
        <dbReference type="Pfam" id="PF13191"/>
    </source>
</evidence>
<name>A0A7W8BQ97_9ACTN</name>
<feature type="compositionally biased region" description="Basic residues" evidence="3">
    <location>
        <begin position="848"/>
        <end position="861"/>
    </location>
</feature>
<dbReference type="GO" id="GO:0005737">
    <property type="term" value="C:cytoplasm"/>
    <property type="evidence" value="ECO:0007669"/>
    <property type="project" value="TreeGrafter"/>
</dbReference>
<dbReference type="SMART" id="SM00028">
    <property type="entry name" value="TPR"/>
    <property type="match status" value="3"/>
</dbReference>
<evidence type="ECO:0000256" key="2">
    <source>
        <dbReference type="ARBA" id="ARBA00022840"/>
    </source>
</evidence>
<proteinExistence type="predicted"/>
<evidence type="ECO:0000313" key="5">
    <source>
        <dbReference type="EMBL" id="MBB5126506.1"/>
    </source>
</evidence>
<feature type="domain" description="Orc1-like AAA ATPase" evidence="4">
    <location>
        <begin position="16"/>
        <end position="184"/>
    </location>
</feature>
<keyword evidence="1" id="KW-0547">Nucleotide-binding</keyword>
<dbReference type="GO" id="GO:0004016">
    <property type="term" value="F:adenylate cyclase activity"/>
    <property type="evidence" value="ECO:0007669"/>
    <property type="project" value="TreeGrafter"/>
</dbReference>
<gene>
    <name evidence="5" type="ORF">FHS32_003243</name>
</gene>
<evidence type="ECO:0000256" key="1">
    <source>
        <dbReference type="ARBA" id="ARBA00022741"/>
    </source>
</evidence>
<dbReference type="Gene3D" id="1.25.40.10">
    <property type="entry name" value="Tetratricopeptide repeat domain"/>
    <property type="match status" value="2"/>
</dbReference>
<dbReference type="EMBL" id="JACHJE010000006">
    <property type="protein sequence ID" value="MBB5126506.1"/>
    <property type="molecule type" value="Genomic_DNA"/>
</dbReference>
<evidence type="ECO:0000313" key="6">
    <source>
        <dbReference type="Proteomes" id="UP000568022"/>
    </source>
</evidence>
<organism evidence="5 6">
    <name type="scientific">Streptomyces griseoloalbus</name>
    <dbReference type="NCBI Taxonomy" id="67303"/>
    <lineage>
        <taxon>Bacteria</taxon>
        <taxon>Bacillati</taxon>
        <taxon>Actinomycetota</taxon>
        <taxon>Actinomycetes</taxon>
        <taxon>Kitasatosporales</taxon>
        <taxon>Streptomycetaceae</taxon>
        <taxon>Streptomyces</taxon>
    </lineage>
</organism>
<sequence>MTEVRPPAAPSAALWERDEEIAAIAEAVDTLCADRSSPGGLLVLRGEAGLGKTALLAETRRIAEQRGCTVWSARGGETLSSVPFNVVRQLLQPALVSMLPEEAREYLGEWYDIAGPALGMAAPGDRHADPQGVCEGLVAAVRRLAHRDWPLVLLIDDAHWADQETLYWLAAFAERLADLSVLVVVARRPGETSPVSARYLDAVAAAADRPVTTLSALTPQATAGLTRATLGETADAAFCREVWAVTGGNPYETVELLAKVQDSGLDPVEAHAGELRDLNRSARGRGLVARLEQLGIDATRFAWAAAILGSDITVDLVARLATLTHDEAVRCAELLRTARILTSPDPATGRTGPADLEFVHPLIATAVYNSIPDALRRAMHGIAARIVTDSGRGAAAAARHLLEVHPDDDEELVRQLREAAREHLAVGAPDAARRCLERALEEPPRPEVHAQVLYELGCATFLTAPARTIGHLRVALGMPGLDGDRRVDAVVRLSQALLHNDQMEEAVRTVEAEAARLEPGPAQMRLRTVQFMWEGIYAGEAASPDRSERLAELAATCTGRDNSERALLIVRGFDAMMRGENAEEIVEICDRALVNGRLAPGLGWTDSEWGVELLLMLADAYAYTDRLDRAESLYHEALHAYDTAGWGGGHLALAHAYIGLAHRRRGRLEAAEASLRESLRLAERVGRGLPLYWTATCNLVDTLLARGHVDQAWEVAERHGFAPPYPSTIVLPDPRSVRGRLLLAVGRTKDGINELEAAEKAAAARGHHNPVHVYGAADLARVLATEDPARAARLAVDVRRNAERFGTDTAIGEALRVAAALETGQRAVRLAAPGGHLPGVLALSVRTRRGPHRVRRPRPLRARPGAGPGTGPVVRRGRPGEAGTGGAGDGRGAAIARHPTPRHPPAHGVPPPARLVCGVCAQSPPAPAECAASPRPPRRPPLVYGASSSSSASTRWAVANAELAAGTPQYTAVCSSTAPISSGVSPLRRAARTCIASSS</sequence>
<dbReference type="Proteomes" id="UP000568022">
    <property type="component" value="Unassembled WGS sequence"/>
</dbReference>
<dbReference type="InterPro" id="IPR011990">
    <property type="entry name" value="TPR-like_helical_dom_sf"/>
</dbReference>
<feature type="compositionally biased region" description="Gly residues" evidence="3">
    <location>
        <begin position="880"/>
        <end position="891"/>
    </location>
</feature>
<dbReference type="InterPro" id="IPR027417">
    <property type="entry name" value="P-loop_NTPase"/>
</dbReference>
<dbReference type="Gene3D" id="3.40.50.300">
    <property type="entry name" value="P-loop containing nucleotide triphosphate hydrolases"/>
    <property type="match status" value="1"/>
</dbReference>